<sequence>MCDVESYVDMPPGPGRMLQTNADGPRSQVHKSPYRRHLLDAFKPKSSKTVVRSRLSSAHTCSIGASTDSMRLSQSLDFLE</sequence>
<proteinExistence type="predicted"/>
<reference evidence="3" key="2">
    <citation type="submission" date="2015-01" db="EMBL/GenBank/DDBJ databases">
        <title>Evolutionary Origins and Diversification of the Mycorrhizal Mutualists.</title>
        <authorList>
            <consortium name="DOE Joint Genome Institute"/>
            <consortium name="Mycorrhizal Genomics Consortium"/>
            <person name="Kohler A."/>
            <person name="Kuo A."/>
            <person name="Nagy L.G."/>
            <person name="Floudas D."/>
            <person name="Copeland A."/>
            <person name="Barry K.W."/>
            <person name="Cichocki N."/>
            <person name="Veneault-Fourrey C."/>
            <person name="LaButti K."/>
            <person name="Lindquist E.A."/>
            <person name="Lipzen A."/>
            <person name="Lundell T."/>
            <person name="Morin E."/>
            <person name="Murat C."/>
            <person name="Riley R."/>
            <person name="Ohm R."/>
            <person name="Sun H."/>
            <person name="Tunlid A."/>
            <person name="Henrissat B."/>
            <person name="Grigoriev I.V."/>
            <person name="Hibbett D.S."/>
            <person name="Martin F."/>
        </authorList>
    </citation>
    <scope>NUCLEOTIDE SEQUENCE [LARGE SCALE GENOMIC DNA]</scope>
    <source>
        <strain evidence="3">Foug A</strain>
    </source>
</reference>
<evidence type="ECO:0000313" key="2">
    <source>
        <dbReference type="EMBL" id="KIM52998.1"/>
    </source>
</evidence>
<protein>
    <submittedName>
        <fullName evidence="2">Uncharacterized protein</fullName>
    </submittedName>
</protein>
<keyword evidence="3" id="KW-1185">Reference proteome</keyword>
<organism evidence="2 3">
    <name type="scientific">Scleroderma citrinum Foug A</name>
    <dbReference type="NCBI Taxonomy" id="1036808"/>
    <lineage>
        <taxon>Eukaryota</taxon>
        <taxon>Fungi</taxon>
        <taxon>Dikarya</taxon>
        <taxon>Basidiomycota</taxon>
        <taxon>Agaricomycotina</taxon>
        <taxon>Agaricomycetes</taxon>
        <taxon>Agaricomycetidae</taxon>
        <taxon>Boletales</taxon>
        <taxon>Sclerodermatineae</taxon>
        <taxon>Sclerodermataceae</taxon>
        <taxon>Scleroderma</taxon>
    </lineage>
</organism>
<dbReference type="EMBL" id="KN822193">
    <property type="protein sequence ID" value="KIM52998.1"/>
    <property type="molecule type" value="Genomic_DNA"/>
</dbReference>
<dbReference type="InParanoid" id="A0A0C2YTK6"/>
<gene>
    <name evidence="2" type="ORF">SCLCIDRAFT_1223260</name>
</gene>
<dbReference type="AlphaFoldDB" id="A0A0C2YTK6"/>
<evidence type="ECO:0000313" key="3">
    <source>
        <dbReference type="Proteomes" id="UP000053989"/>
    </source>
</evidence>
<evidence type="ECO:0000256" key="1">
    <source>
        <dbReference type="SAM" id="MobiDB-lite"/>
    </source>
</evidence>
<dbReference type="Proteomes" id="UP000053989">
    <property type="component" value="Unassembled WGS sequence"/>
</dbReference>
<name>A0A0C2YTK6_9AGAM</name>
<reference evidence="2 3" key="1">
    <citation type="submission" date="2014-04" db="EMBL/GenBank/DDBJ databases">
        <authorList>
            <consortium name="DOE Joint Genome Institute"/>
            <person name="Kuo A."/>
            <person name="Kohler A."/>
            <person name="Nagy L.G."/>
            <person name="Floudas D."/>
            <person name="Copeland A."/>
            <person name="Barry K.W."/>
            <person name="Cichocki N."/>
            <person name="Veneault-Fourrey C."/>
            <person name="LaButti K."/>
            <person name="Lindquist E.A."/>
            <person name="Lipzen A."/>
            <person name="Lundell T."/>
            <person name="Morin E."/>
            <person name="Murat C."/>
            <person name="Sun H."/>
            <person name="Tunlid A."/>
            <person name="Henrissat B."/>
            <person name="Grigoriev I.V."/>
            <person name="Hibbett D.S."/>
            <person name="Martin F."/>
            <person name="Nordberg H.P."/>
            <person name="Cantor M.N."/>
            <person name="Hua S.X."/>
        </authorList>
    </citation>
    <scope>NUCLEOTIDE SEQUENCE [LARGE SCALE GENOMIC DNA]</scope>
    <source>
        <strain evidence="2 3">Foug A</strain>
    </source>
</reference>
<feature type="region of interest" description="Disordered" evidence="1">
    <location>
        <begin position="1"/>
        <end position="30"/>
    </location>
</feature>
<dbReference type="HOGENOM" id="CLU_2591186_0_0_1"/>
<accession>A0A0C2YTK6</accession>